<proteinExistence type="inferred from homology"/>
<dbReference type="InterPro" id="IPR039697">
    <property type="entry name" value="Alcohol_dehydrogenase_Fe"/>
</dbReference>
<keyword evidence="9" id="KW-0285">Flavoprotein</keyword>
<dbReference type="GO" id="GO:0047988">
    <property type="term" value="F:hydroxyacid-oxoacid transhydrogenase activity"/>
    <property type="evidence" value="ECO:0007669"/>
    <property type="project" value="UniProtKB-EC"/>
</dbReference>
<dbReference type="FunFam" id="3.40.50.80:FF:000011">
    <property type="entry name" value="Sulfite reductase flavoprotein component"/>
    <property type="match status" value="1"/>
</dbReference>
<keyword evidence="17" id="KW-0408">Iron</keyword>
<dbReference type="Pfam" id="PF00465">
    <property type="entry name" value="Fe-ADH"/>
    <property type="match status" value="1"/>
</dbReference>
<feature type="region of interest" description="Disordered" evidence="23">
    <location>
        <begin position="1030"/>
        <end position="1065"/>
    </location>
</feature>
<evidence type="ECO:0000256" key="13">
    <source>
        <dbReference type="ARBA" id="ARBA00022857"/>
    </source>
</evidence>
<keyword evidence="16" id="KW-0560">Oxidoreductase</keyword>
<evidence type="ECO:0000256" key="8">
    <source>
        <dbReference type="ARBA" id="ARBA00022485"/>
    </source>
</evidence>
<evidence type="ECO:0000256" key="20">
    <source>
        <dbReference type="ARBA" id="ARBA00049496"/>
    </source>
</evidence>
<dbReference type="GO" id="GO:0004783">
    <property type="term" value="F:sulfite reductase (NADPH) activity"/>
    <property type="evidence" value="ECO:0007669"/>
    <property type="project" value="UniProtKB-EC"/>
</dbReference>
<dbReference type="FunFam" id="3.40.50.970:FF:000052">
    <property type="entry name" value="Sulfite reductase [NADPH] flavoprotein component"/>
    <property type="match status" value="1"/>
</dbReference>
<evidence type="ECO:0000256" key="6">
    <source>
        <dbReference type="ARBA" id="ARBA00010005"/>
    </source>
</evidence>
<comment type="catalytic activity">
    <reaction evidence="1">
        <text>(S)-3-hydroxybutanoate + 2-oxoglutarate = (R)-2-hydroxyglutarate + acetoacetate</text>
        <dbReference type="Rhea" id="RHEA:23048"/>
        <dbReference type="ChEBI" id="CHEBI:11047"/>
        <dbReference type="ChEBI" id="CHEBI:13705"/>
        <dbReference type="ChEBI" id="CHEBI:15801"/>
        <dbReference type="ChEBI" id="CHEBI:16810"/>
        <dbReference type="EC" id="1.1.99.24"/>
    </reaction>
</comment>
<evidence type="ECO:0000256" key="18">
    <source>
        <dbReference type="ARBA" id="ARBA00023014"/>
    </source>
</evidence>
<dbReference type="FunFam" id="1.20.1090.10:FF:000003">
    <property type="entry name" value="Probable hydroxyacid-oxoacid transhydrogenase, mitochondrial"/>
    <property type="match status" value="1"/>
</dbReference>
<keyword evidence="15" id="KW-0249">Electron transport</keyword>
<comment type="cofactor">
    <cofactor evidence="3">
        <name>FAD</name>
        <dbReference type="ChEBI" id="CHEBI:57692"/>
    </cofactor>
</comment>
<feature type="compositionally biased region" description="Polar residues" evidence="23">
    <location>
        <begin position="1030"/>
        <end position="1054"/>
    </location>
</feature>
<dbReference type="FunFam" id="3.40.50.1970:FF:000009">
    <property type="entry name" value="Fe-containing alcohol dehydrogenase"/>
    <property type="match status" value="1"/>
</dbReference>
<dbReference type="Gene3D" id="3.40.920.10">
    <property type="entry name" value="Pyruvate-ferredoxin oxidoreductase, PFOR, domain III"/>
    <property type="match status" value="1"/>
</dbReference>
<keyword evidence="11" id="KW-0479">Metal-binding</keyword>
<keyword evidence="10" id="KW-0288">FMN</keyword>
<gene>
    <name evidence="25" type="ORF">B0T19DRAFT_448938</name>
</gene>
<dbReference type="PROSITE" id="PS51384">
    <property type="entry name" value="FAD_FR"/>
    <property type="match status" value="1"/>
</dbReference>
<keyword evidence="7" id="KW-0813">Transport</keyword>
<dbReference type="SUPFAM" id="SSF52922">
    <property type="entry name" value="TK C-terminal domain-like"/>
    <property type="match status" value="1"/>
</dbReference>
<keyword evidence="19" id="KW-0496">Mitochondrion</keyword>
<dbReference type="InterPro" id="IPR023173">
    <property type="entry name" value="NADPH_Cyt_P450_Rdtase_alpha"/>
</dbReference>
<dbReference type="Pfam" id="PF00667">
    <property type="entry name" value="FAD_binding_1"/>
    <property type="match status" value="1"/>
</dbReference>
<feature type="region of interest" description="Disordered" evidence="23">
    <location>
        <begin position="1"/>
        <end position="20"/>
    </location>
</feature>
<dbReference type="Pfam" id="PF00175">
    <property type="entry name" value="NAD_binding_1"/>
    <property type="match status" value="1"/>
</dbReference>
<keyword evidence="26" id="KW-1185">Reference proteome</keyword>
<evidence type="ECO:0000256" key="7">
    <source>
        <dbReference type="ARBA" id="ARBA00022448"/>
    </source>
</evidence>
<dbReference type="PRINTS" id="PR00371">
    <property type="entry name" value="FPNCR"/>
</dbReference>
<dbReference type="Gene3D" id="3.40.50.80">
    <property type="entry name" value="Nucleotide-binding domain of ferredoxin-NADP reductase (FNR) module"/>
    <property type="match status" value="1"/>
</dbReference>
<comment type="subcellular location">
    <subcellularLocation>
        <location evidence="4">Mitochondrion</location>
    </subcellularLocation>
</comment>
<dbReference type="Gene3D" id="1.20.990.10">
    <property type="entry name" value="NADPH-cytochrome p450 Reductase, Chain A, domain 3"/>
    <property type="match status" value="1"/>
</dbReference>
<evidence type="ECO:0000256" key="16">
    <source>
        <dbReference type="ARBA" id="ARBA00023002"/>
    </source>
</evidence>
<dbReference type="FunFam" id="1.20.990.10:FF:000010">
    <property type="entry name" value="Sulfite reductase [NADPH] flavoprotein component"/>
    <property type="match status" value="1"/>
</dbReference>
<keyword evidence="14" id="KW-0809">Transit peptide</keyword>
<dbReference type="GO" id="GO:0004022">
    <property type="term" value="F:alcohol dehydrogenase (NAD+) activity"/>
    <property type="evidence" value="ECO:0007669"/>
    <property type="project" value="InterPro"/>
</dbReference>
<evidence type="ECO:0000256" key="9">
    <source>
        <dbReference type="ARBA" id="ARBA00022630"/>
    </source>
</evidence>
<comment type="pathway">
    <text evidence="5">Sulfur metabolism; hydrogen sulfide biosynthesis; hydrogen sulfide from sulfite (NADPH route): step 1/1.</text>
</comment>
<keyword evidence="18" id="KW-0411">Iron-sulfur</keyword>
<reference evidence="25" key="1">
    <citation type="journal article" date="2023" name="Mol. Phylogenet. Evol.">
        <title>Genome-scale phylogeny and comparative genomics of the fungal order Sordariales.</title>
        <authorList>
            <person name="Hensen N."/>
            <person name="Bonometti L."/>
            <person name="Westerberg I."/>
            <person name="Brannstrom I.O."/>
            <person name="Guillou S."/>
            <person name="Cros-Aarteil S."/>
            <person name="Calhoun S."/>
            <person name="Haridas S."/>
            <person name="Kuo A."/>
            <person name="Mondo S."/>
            <person name="Pangilinan J."/>
            <person name="Riley R."/>
            <person name="LaButti K."/>
            <person name="Andreopoulos B."/>
            <person name="Lipzen A."/>
            <person name="Chen C."/>
            <person name="Yan M."/>
            <person name="Daum C."/>
            <person name="Ng V."/>
            <person name="Clum A."/>
            <person name="Steindorff A."/>
            <person name="Ohm R.A."/>
            <person name="Martin F."/>
            <person name="Silar P."/>
            <person name="Natvig D.O."/>
            <person name="Lalanne C."/>
            <person name="Gautier V."/>
            <person name="Ament-Velasquez S.L."/>
            <person name="Kruys A."/>
            <person name="Hutchinson M.I."/>
            <person name="Powell A.J."/>
            <person name="Barry K."/>
            <person name="Miller A.N."/>
            <person name="Grigoriev I.V."/>
            <person name="Debuchy R."/>
            <person name="Gladieux P."/>
            <person name="Hiltunen Thoren M."/>
            <person name="Johannesson H."/>
        </authorList>
    </citation>
    <scope>NUCLEOTIDE SEQUENCE</scope>
    <source>
        <strain evidence="25">SMH4131-1</strain>
    </source>
</reference>
<dbReference type="FunFam" id="3.40.50.920:FF:000007">
    <property type="entry name" value="Pyruvate:ferredoxin (Flavodoxin) oxidoreductase"/>
    <property type="match status" value="1"/>
</dbReference>
<dbReference type="CDD" id="cd08190">
    <property type="entry name" value="HOT"/>
    <property type="match status" value="1"/>
</dbReference>
<comment type="caution">
    <text evidence="25">The sequence shown here is derived from an EMBL/GenBank/DDBJ whole genome shotgun (WGS) entry which is preliminary data.</text>
</comment>
<evidence type="ECO:0000256" key="2">
    <source>
        <dbReference type="ARBA" id="ARBA00001917"/>
    </source>
</evidence>
<evidence type="ECO:0000256" key="12">
    <source>
        <dbReference type="ARBA" id="ARBA00022827"/>
    </source>
</evidence>
<dbReference type="InterPro" id="IPR001433">
    <property type="entry name" value="OxRdtase_FAD/NAD-bd"/>
</dbReference>
<comment type="similarity">
    <text evidence="6">Belongs to the iron-containing alcohol dehydrogenase family. Hydroxyacid-oxoacid transhydrogenase subfamily.</text>
</comment>
<evidence type="ECO:0000256" key="22">
    <source>
        <dbReference type="ARBA" id="ARBA00059320"/>
    </source>
</evidence>
<dbReference type="InterPro" id="IPR002869">
    <property type="entry name" value="Pyrv_flavodox_OxRed_cen"/>
</dbReference>
<sequence length="1527" mass="166752">MQLKQQDATGGVAPEQSAPKSVSLASISGPTYVTSQLLVQQTAYKLSDKIFSFSPETFDLDLAVKDWSLAHEKNIHGETTTVVPLQTRAGAGAFALGYIFSKDFDLSKRHIPQSLLAPSLSLRHLRSALDQLSLLYGVASPFVAHIAAADYSVNDGLVTEYESALQTAEELGLGLVSSSSAYEVQHMALFATLLAALLPSIHIYDGLRTARETLRVVDALGEASIAEIYTKVAKDVGALNKRLDTAGKVVELLRAFNNELGTAYAPFEYNGHEAPEVVLVVFGSVESQLAKQVVNTLAGSGKKVGSINVRIYRPFIEEAFLEALPASVQQVVVLGQVRDALAVDDASVQSALYSDVLTAISFANKWAHEPVVTDFKYAASAGHTPSSIASILNRFTDKDGQAEVAFGSNSLDQVEQYTFWDVDDSTAVESPSVLSTILAKESTNNVYVHKVYDNLLQGGVVRTDIRSSKKSIEAPYAVEAADVAFVGEEKLLKVIPVVAGVKSGGKLILRLPSFKAEDLEKRIPAAAQKAIQEKGLELFVLDSSYSPALEKDAQLLVELAFLQVTRPEIEVPATWAEITAEAIAPFVSLKNNSFVPFQKEESEEDLKLNNWQSAAKALVFKEAYGTRSSLRPDLTAKTFTIHVKENRRLTPLEYDRNIFHIEFDLGDSGLTYNIGEALGIHAENDPKQVGEFIQFYGLDANELVQVPSREDATVSETRTVYQSLVQNIDILGKPPKRFFEGLAEFATDDAEKKKLEFLASKEGAEEFQKLSEVETITYVDVLERFKSAHPSFHDLVQIVAPLKRREYSIASAQAVTPTSVALMIVVVNWVDTKGRTRYGQATRYLSGLVPGTSVTASVKPSVMKLPVKDTAPLIMAGLGTGLAPFRAFVQYRAMQKAQGKEIGAILLYLGSRHKREEYLYGEEWEAYVDAGVITLLGAAFSRDQKQKIYIQDRMRESIKDIVQAYIQEEGSFYLCGPTWPVPDVTEVLQEAIATEAKESAKKVDPRKEIERLKEDGRYVLEVGSTGLGRLSSSPMLGSGSNDQSTFDGSGSSAPTVPHPPRRCFHHHNHVAPAVSRFSERTSRRSYGTPQDPSQLKEYAFEMAASAIRFGPGVTQEVGMDLANMNAKRICVVTDETVDKLDAMRQVREALTREGLNFRVFNKTRVEPKDYSIKEAIAWAKPFNPDTFLAVGGGSVIDTAKLMNLYTCYPEADFLDFVNAPLGKGLPIERKLRPLIAIPTTAGTGSETTGTAIFDLASRRAKTGVAHRNLKPTLGICDPLNTRTMPAAVKASSGLDVLCHSLESWTAIPFSERTPRPTNPMLRPAYQGANPISDIFSLNALRSTVKYLPRSVRDPDDMEAQSEMLLASTLAGVGFGNAGVHLCHGMSYPISGQNPGQYRHAGYNIADAIIPHGVSVAVTAPAVFRFTGASNPERHLAAAEAFGVDISNVKRESAGEVLADALQKFLAELGDQPKGLKALGFKSEDLDELVEGTIPQQRVLMLAPGLAKELQQERDQLRRLFEDSMEFN</sequence>
<dbReference type="Gene3D" id="3.40.50.970">
    <property type="match status" value="1"/>
</dbReference>
<dbReference type="PANTHER" id="PTHR11496:SF83">
    <property type="entry name" value="HYDROXYACID-OXOACID TRANSHYDROGENASE, MITOCHONDRIAL"/>
    <property type="match status" value="1"/>
</dbReference>
<evidence type="ECO:0000256" key="21">
    <source>
        <dbReference type="ARBA" id="ARBA00052219"/>
    </source>
</evidence>
<comment type="catalytic activity">
    <reaction evidence="20">
        <text>4-hydroxybutanoate + 2-oxoglutarate = (R)-2-hydroxyglutarate + succinate semialdehyde</text>
        <dbReference type="Rhea" id="RHEA:24734"/>
        <dbReference type="ChEBI" id="CHEBI:15801"/>
        <dbReference type="ChEBI" id="CHEBI:16724"/>
        <dbReference type="ChEBI" id="CHEBI:16810"/>
        <dbReference type="ChEBI" id="CHEBI:57706"/>
        <dbReference type="EC" id="1.1.99.24"/>
    </reaction>
</comment>
<dbReference type="SUPFAM" id="SSF53323">
    <property type="entry name" value="Pyruvate-ferredoxin oxidoreductase, PFOR, domain III"/>
    <property type="match status" value="1"/>
</dbReference>
<dbReference type="Pfam" id="PF17147">
    <property type="entry name" value="PFOR_II"/>
    <property type="match status" value="1"/>
</dbReference>
<dbReference type="GO" id="GO:0046872">
    <property type="term" value="F:metal ion binding"/>
    <property type="evidence" value="ECO:0007669"/>
    <property type="project" value="UniProtKB-KW"/>
</dbReference>
<dbReference type="SUPFAM" id="SSF63380">
    <property type="entry name" value="Riboflavin synthase domain-like"/>
    <property type="match status" value="1"/>
</dbReference>
<dbReference type="Pfam" id="PF25137">
    <property type="entry name" value="ADH_Fe_C"/>
    <property type="match status" value="1"/>
</dbReference>
<dbReference type="InterPro" id="IPR001670">
    <property type="entry name" value="ADH_Fe/GldA"/>
</dbReference>
<dbReference type="InterPro" id="IPR001709">
    <property type="entry name" value="Flavoprot_Pyr_Nucl_cyt_Rdtase"/>
</dbReference>
<organism evidence="25 26">
    <name type="scientific">Cercophora scortea</name>
    <dbReference type="NCBI Taxonomy" id="314031"/>
    <lineage>
        <taxon>Eukaryota</taxon>
        <taxon>Fungi</taxon>
        <taxon>Dikarya</taxon>
        <taxon>Ascomycota</taxon>
        <taxon>Pezizomycotina</taxon>
        <taxon>Sordariomycetes</taxon>
        <taxon>Sordariomycetidae</taxon>
        <taxon>Sordariales</taxon>
        <taxon>Lasiosphaeriaceae</taxon>
        <taxon>Cercophora</taxon>
    </lineage>
</organism>
<comment type="function">
    <text evidence="22">This enzyme catalyzes the 6-electron reduction of sulfite to sulfide. This is one of several activities required for the biosynthesis of L-cysteine from sulfate.</text>
</comment>
<dbReference type="Proteomes" id="UP001286456">
    <property type="component" value="Unassembled WGS sequence"/>
</dbReference>
<evidence type="ECO:0000256" key="4">
    <source>
        <dbReference type="ARBA" id="ARBA00004173"/>
    </source>
</evidence>
<dbReference type="Pfam" id="PF01558">
    <property type="entry name" value="POR"/>
    <property type="match status" value="1"/>
</dbReference>
<evidence type="ECO:0000256" key="23">
    <source>
        <dbReference type="SAM" id="MobiDB-lite"/>
    </source>
</evidence>
<dbReference type="GO" id="GO:0016903">
    <property type="term" value="F:oxidoreductase activity, acting on the aldehyde or oxo group of donors"/>
    <property type="evidence" value="ECO:0007669"/>
    <property type="project" value="InterPro"/>
</dbReference>
<keyword evidence="12" id="KW-0274">FAD</keyword>
<comment type="catalytic activity">
    <reaction evidence="21">
        <text>hydrogen sulfide + 3 NADP(+) + 3 H2O = sulfite + 3 NADPH + 4 H(+)</text>
        <dbReference type="Rhea" id="RHEA:13801"/>
        <dbReference type="ChEBI" id="CHEBI:15377"/>
        <dbReference type="ChEBI" id="CHEBI:15378"/>
        <dbReference type="ChEBI" id="CHEBI:17359"/>
        <dbReference type="ChEBI" id="CHEBI:29919"/>
        <dbReference type="ChEBI" id="CHEBI:57783"/>
        <dbReference type="ChEBI" id="CHEBI:58349"/>
        <dbReference type="EC" id="1.8.1.2"/>
    </reaction>
</comment>
<dbReference type="Gene3D" id="3.40.50.1970">
    <property type="match status" value="1"/>
</dbReference>
<evidence type="ECO:0000256" key="1">
    <source>
        <dbReference type="ARBA" id="ARBA00000813"/>
    </source>
</evidence>
<evidence type="ECO:0000256" key="14">
    <source>
        <dbReference type="ARBA" id="ARBA00022946"/>
    </source>
</evidence>
<dbReference type="InterPro" id="IPR003097">
    <property type="entry name" value="CysJ-like_FAD-binding"/>
</dbReference>
<feature type="domain" description="FAD-binding FR-type" evidence="24">
    <location>
        <begin position="636"/>
        <end position="867"/>
    </location>
</feature>
<keyword evidence="8" id="KW-0004">4Fe-4S</keyword>
<dbReference type="InterPro" id="IPR056798">
    <property type="entry name" value="ADH_Fe_C"/>
</dbReference>
<dbReference type="InterPro" id="IPR009014">
    <property type="entry name" value="Transketo_C/PFOR_II"/>
</dbReference>
<dbReference type="InterPro" id="IPR039261">
    <property type="entry name" value="FNR_nucleotide-bd"/>
</dbReference>
<accession>A0AAE0IY89</accession>
<dbReference type="SUPFAM" id="SSF52343">
    <property type="entry name" value="Ferredoxin reductase-like, C-terminal NADP-linked domain"/>
    <property type="match status" value="1"/>
</dbReference>
<dbReference type="CDD" id="cd06207">
    <property type="entry name" value="CyPoR_like"/>
    <property type="match status" value="1"/>
</dbReference>
<evidence type="ECO:0000256" key="11">
    <source>
        <dbReference type="ARBA" id="ARBA00022723"/>
    </source>
</evidence>
<reference evidence="25" key="2">
    <citation type="submission" date="2023-06" db="EMBL/GenBank/DDBJ databases">
        <authorList>
            <consortium name="Lawrence Berkeley National Laboratory"/>
            <person name="Haridas S."/>
            <person name="Hensen N."/>
            <person name="Bonometti L."/>
            <person name="Westerberg I."/>
            <person name="Brannstrom I.O."/>
            <person name="Guillou S."/>
            <person name="Cros-Aarteil S."/>
            <person name="Calhoun S."/>
            <person name="Kuo A."/>
            <person name="Mondo S."/>
            <person name="Pangilinan J."/>
            <person name="Riley R."/>
            <person name="Labutti K."/>
            <person name="Andreopoulos B."/>
            <person name="Lipzen A."/>
            <person name="Chen C."/>
            <person name="Yanf M."/>
            <person name="Daum C."/>
            <person name="Ng V."/>
            <person name="Clum A."/>
            <person name="Steindorff A."/>
            <person name="Ohm R."/>
            <person name="Martin F."/>
            <person name="Silar P."/>
            <person name="Natvig D."/>
            <person name="Lalanne C."/>
            <person name="Gautier V."/>
            <person name="Ament-Velasquez S.L."/>
            <person name="Kruys A."/>
            <person name="Hutchinson M.I."/>
            <person name="Powell A.J."/>
            <person name="Barry K."/>
            <person name="Miller A.N."/>
            <person name="Grigoriev I.V."/>
            <person name="Debuchy R."/>
            <person name="Gladieux P."/>
            <person name="Thoren M.H."/>
            <person name="Johannesson H."/>
        </authorList>
    </citation>
    <scope>NUCLEOTIDE SEQUENCE</scope>
    <source>
        <strain evidence="25">SMH4131-1</strain>
    </source>
</reference>
<evidence type="ECO:0000313" key="25">
    <source>
        <dbReference type="EMBL" id="KAK3333404.1"/>
    </source>
</evidence>
<dbReference type="InterPro" id="IPR019752">
    <property type="entry name" value="Pyrv/ketoisovalerate_OxRed_cat"/>
</dbReference>
<dbReference type="Gene3D" id="1.20.1090.10">
    <property type="entry name" value="Dehydroquinate synthase-like - alpha domain"/>
    <property type="match status" value="1"/>
</dbReference>
<dbReference type="EMBL" id="JAUEPO010000002">
    <property type="protein sequence ID" value="KAK3333404.1"/>
    <property type="molecule type" value="Genomic_DNA"/>
</dbReference>
<dbReference type="InterPro" id="IPR017927">
    <property type="entry name" value="FAD-bd_FR_type"/>
</dbReference>
<protein>
    <submittedName>
        <fullName evidence="25">Sulfite reductase [NADPH] flavoprotein component-like protein</fullName>
    </submittedName>
</protein>
<name>A0AAE0IY89_9PEZI</name>
<keyword evidence="13" id="KW-0521">NADP</keyword>
<dbReference type="InterPro" id="IPR033412">
    <property type="entry name" value="PFOR_II"/>
</dbReference>
<evidence type="ECO:0000256" key="10">
    <source>
        <dbReference type="ARBA" id="ARBA00022643"/>
    </source>
</evidence>
<evidence type="ECO:0000256" key="17">
    <source>
        <dbReference type="ARBA" id="ARBA00023004"/>
    </source>
</evidence>
<evidence type="ECO:0000256" key="19">
    <source>
        <dbReference type="ARBA" id="ARBA00023128"/>
    </source>
</evidence>
<evidence type="ECO:0000256" key="5">
    <source>
        <dbReference type="ARBA" id="ARBA00004774"/>
    </source>
</evidence>
<comment type="cofactor">
    <cofactor evidence="2">
        <name>FMN</name>
        <dbReference type="ChEBI" id="CHEBI:58210"/>
    </cofactor>
</comment>
<evidence type="ECO:0000256" key="3">
    <source>
        <dbReference type="ARBA" id="ARBA00001974"/>
    </source>
</evidence>
<dbReference type="InterPro" id="IPR042157">
    <property type="entry name" value="HOT"/>
</dbReference>
<dbReference type="PANTHER" id="PTHR11496">
    <property type="entry name" value="ALCOHOL DEHYDROGENASE"/>
    <property type="match status" value="1"/>
</dbReference>
<dbReference type="Gene3D" id="2.40.30.10">
    <property type="entry name" value="Translation factors"/>
    <property type="match status" value="1"/>
</dbReference>
<evidence type="ECO:0000259" key="24">
    <source>
        <dbReference type="PROSITE" id="PS51384"/>
    </source>
</evidence>
<evidence type="ECO:0000313" key="26">
    <source>
        <dbReference type="Proteomes" id="UP001286456"/>
    </source>
</evidence>
<dbReference type="SUPFAM" id="SSF56796">
    <property type="entry name" value="Dehydroquinate synthase-like"/>
    <property type="match status" value="1"/>
</dbReference>
<dbReference type="GO" id="GO:0005739">
    <property type="term" value="C:mitochondrion"/>
    <property type="evidence" value="ECO:0007669"/>
    <property type="project" value="UniProtKB-SubCell"/>
</dbReference>
<evidence type="ECO:0000256" key="15">
    <source>
        <dbReference type="ARBA" id="ARBA00022982"/>
    </source>
</evidence>
<dbReference type="GO" id="GO:0051539">
    <property type="term" value="F:4 iron, 4 sulfur cluster binding"/>
    <property type="evidence" value="ECO:0007669"/>
    <property type="project" value="UniProtKB-KW"/>
</dbReference>
<dbReference type="InterPro" id="IPR017938">
    <property type="entry name" value="Riboflavin_synthase-like_b-brl"/>
</dbReference>